<evidence type="ECO:0000313" key="9">
    <source>
        <dbReference type="EMBL" id="CAD8938277.1"/>
    </source>
</evidence>
<name>A0A7S1GMH7_CYCTE</name>
<proteinExistence type="inferred from homology"/>
<evidence type="ECO:0000256" key="4">
    <source>
        <dbReference type="ARBA" id="ARBA00023015"/>
    </source>
</evidence>
<comment type="subcellular location">
    <subcellularLocation>
        <location evidence="1">Nucleus</location>
    </subcellularLocation>
</comment>
<evidence type="ECO:0000256" key="1">
    <source>
        <dbReference type="ARBA" id="ARBA00004123"/>
    </source>
</evidence>
<gene>
    <name evidence="9" type="ORF">CTEN0397_LOCUS9340</name>
</gene>
<feature type="region of interest" description="Disordered" evidence="8">
    <location>
        <begin position="165"/>
        <end position="261"/>
    </location>
</feature>
<comment type="similarity">
    <text evidence="2">Belongs to the EAF6 family.</text>
</comment>
<keyword evidence="6" id="KW-0804">Transcription</keyword>
<dbReference type="GO" id="GO:0000123">
    <property type="term" value="C:histone acetyltransferase complex"/>
    <property type="evidence" value="ECO:0007669"/>
    <property type="project" value="InterPro"/>
</dbReference>
<evidence type="ECO:0000256" key="2">
    <source>
        <dbReference type="ARBA" id="ARBA00010916"/>
    </source>
</evidence>
<dbReference type="EMBL" id="HBFW01014675">
    <property type="protein sequence ID" value="CAD8938277.1"/>
    <property type="molecule type" value="Transcribed_RNA"/>
</dbReference>
<evidence type="ECO:0000256" key="3">
    <source>
        <dbReference type="ARBA" id="ARBA00022853"/>
    </source>
</evidence>
<keyword evidence="3" id="KW-0156">Chromatin regulator</keyword>
<evidence type="ECO:0000256" key="5">
    <source>
        <dbReference type="ARBA" id="ARBA00023054"/>
    </source>
</evidence>
<dbReference type="InterPro" id="IPR015418">
    <property type="entry name" value="Eaf6"/>
</dbReference>
<keyword evidence="5" id="KW-0175">Coiled coil</keyword>
<sequence length="261" mass="28677">MCQTMDFLDDDCHHPSGLALPRILKRKLISQLSTAEAKVETERPLEALKTTKRQRNDAMNVFTGEELEGYLMRASLAVVEIQKQLYKGEEVYHEGTNAHGNLFRGWDAFVDLKDIGIGAGNSSIHLTSGSSGTRRMPTDQRWFSGSCRSVMKNSRPVPIYLPTSRTASASTTPIPRSQAPTPVSRVASPAPKIETAEPVKPTLAAREPVSLPRIPPKHGSIPKVSTPPVAMATKIHNKLDVKPSNVKPEQQVPIKKTDDKK</sequence>
<dbReference type="GO" id="GO:0005634">
    <property type="term" value="C:nucleus"/>
    <property type="evidence" value="ECO:0007669"/>
    <property type="project" value="UniProtKB-SubCell"/>
</dbReference>
<dbReference type="GO" id="GO:0006325">
    <property type="term" value="P:chromatin organization"/>
    <property type="evidence" value="ECO:0007669"/>
    <property type="project" value="UniProtKB-KW"/>
</dbReference>
<organism evidence="9">
    <name type="scientific">Cyclophora tenuis</name>
    <name type="common">Marine diatom</name>
    <dbReference type="NCBI Taxonomy" id="216820"/>
    <lineage>
        <taxon>Eukaryota</taxon>
        <taxon>Sar</taxon>
        <taxon>Stramenopiles</taxon>
        <taxon>Ochrophyta</taxon>
        <taxon>Bacillariophyta</taxon>
        <taxon>Fragilariophyceae</taxon>
        <taxon>Fragilariophycidae</taxon>
        <taxon>Cyclophorales</taxon>
        <taxon>Cyclophoraceae</taxon>
        <taxon>Cyclophora</taxon>
    </lineage>
</organism>
<keyword evidence="4" id="KW-0805">Transcription regulation</keyword>
<reference evidence="9" key="1">
    <citation type="submission" date="2021-01" db="EMBL/GenBank/DDBJ databases">
        <authorList>
            <person name="Corre E."/>
            <person name="Pelletier E."/>
            <person name="Niang G."/>
            <person name="Scheremetjew M."/>
            <person name="Finn R."/>
            <person name="Kale V."/>
            <person name="Holt S."/>
            <person name="Cochrane G."/>
            <person name="Meng A."/>
            <person name="Brown T."/>
            <person name="Cohen L."/>
        </authorList>
    </citation>
    <scope>NUCLEOTIDE SEQUENCE</scope>
    <source>
        <strain evidence="9">ECT3854</strain>
    </source>
</reference>
<evidence type="ECO:0000256" key="7">
    <source>
        <dbReference type="ARBA" id="ARBA00023242"/>
    </source>
</evidence>
<evidence type="ECO:0000256" key="8">
    <source>
        <dbReference type="SAM" id="MobiDB-lite"/>
    </source>
</evidence>
<accession>A0A7S1GMH7</accession>
<keyword evidence="7" id="KW-0539">Nucleus</keyword>
<dbReference type="AlphaFoldDB" id="A0A7S1GMH7"/>
<evidence type="ECO:0000256" key="6">
    <source>
        <dbReference type="ARBA" id="ARBA00023163"/>
    </source>
</evidence>
<protein>
    <recommendedName>
        <fullName evidence="10">Chromatin modification-related protein MEAF6</fullName>
    </recommendedName>
</protein>
<evidence type="ECO:0008006" key="10">
    <source>
        <dbReference type="Google" id="ProtNLM"/>
    </source>
</evidence>
<dbReference type="Pfam" id="PF09340">
    <property type="entry name" value="NuA4"/>
    <property type="match status" value="1"/>
</dbReference>